<comment type="caution">
    <text evidence="1">The sequence shown here is derived from an EMBL/GenBank/DDBJ whole genome shotgun (WGS) entry which is preliminary data.</text>
</comment>
<proteinExistence type="predicted"/>
<organism evidence="1 2">
    <name type="scientific">Bacteroides ovatus</name>
    <dbReference type="NCBI Taxonomy" id="28116"/>
    <lineage>
        <taxon>Bacteria</taxon>
        <taxon>Pseudomonadati</taxon>
        <taxon>Bacteroidota</taxon>
        <taxon>Bacteroidia</taxon>
        <taxon>Bacteroidales</taxon>
        <taxon>Bacteroidaceae</taxon>
        <taxon>Bacteroides</taxon>
    </lineage>
</organism>
<dbReference type="GO" id="GO:0003676">
    <property type="term" value="F:nucleic acid binding"/>
    <property type="evidence" value="ECO:0007669"/>
    <property type="project" value="InterPro"/>
</dbReference>
<accession>A0A5M5BZR6</accession>
<dbReference type="InterPro" id="IPR029063">
    <property type="entry name" value="SAM-dependent_MTases_sf"/>
</dbReference>
<dbReference type="Gene3D" id="3.40.50.150">
    <property type="entry name" value="Vaccinia Virus protein VP39"/>
    <property type="match status" value="1"/>
</dbReference>
<evidence type="ECO:0000313" key="2">
    <source>
        <dbReference type="Proteomes" id="UP000323717"/>
    </source>
</evidence>
<gene>
    <name evidence="1" type="ORF">F3D71_25920</name>
</gene>
<sequence>MPSVFDPFAGGGAIPLEAARLGCRSYGNDINPVAHIIEKGSVEFPQKYGKPIRYTEEEFRRIYGKEGIDILIAKGISISNGIIDIPNRLSFDVEYYAKQLLAMTEKEVGHLYPADENGNKPIAYYWARTATCSNPSCKAEVPLLKQFYLVNTSSKKVYLNPIINGTDIQFEIKEGVCSIKEGWNNRGNMTCPCCGSITAVNQVKQQFKVKTSKEVLLAIISETNSGKLYTSSSKNEYIKPQSENIDKPTDRMAVENNRNFNTPGWGIEIYGDMFSDRQLFMLQSFTKSFSLLKKRIELTQYTQALYTYLAIWIDRIAVANTSLGRWHNGRETIEHPFSRQAIAMVFDYPESNPFCSSSGSATNQLEWILRYIESESNSSFCTNLKNASSGERSQFGGKQLTAVVTDPPYYDAIAYADISDFFYVWLKRTLNDTYPLNFSTPQTPKSEECTALKHHHNNSEQEAKLYFEKKLTDIFDAIEQQTSDIVSIMFAHQTTEAWTTLCNSILSARMNITGSWPMDTEMANRSLGLASAALESSVTVSCRPSERSGYGSFKQVKRAIEEKVNKEVEKLYGLGFRGADLLTACFGQAVSEFGKYEKVEKADGSEVTVTELLELAKTAAFNALLRGFEGDEYTKFYIGWLQMNGMEETDFDDAAKFTRIGMNIDVSDIFHHHLLIKDGNKQHLASYTERITGEIQGTNINDPLIDQVQQAMMLWSKENRPKLLRLIKLVGSEANNSFWRVLASLKELLPDGDDLKQVNELLANSEELIQSCQKDITGQATQMNLGF</sequence>
<dbReference type="EMBL" id="VWLE01000598">
    <property type="protein sequence ID" value="KAA3937554.1"/>
    <property type="molecule type" value="Genomic_DNA"/>
</dbReference>
<dbReference type="AlphaFoldDB" id="A0A5M5BZR6"/>
<dbReference type="Proteomes" id="UP000323717">
    <property type="component" value="Unassembled WGS sequence"/>
</dbReference>
<dbReference type="InterPro" id="IPR002052">
    <property type="entry name" value="DNA_methylase_N6_adenine_CS"/>
</dbReference>
<name>A0A5M5BZR6_BACOV</name>
<protein>
    <submittedName>
        <fullName evidence="1">DUF1156 domain-containing protein</fullName>
    </submittedName>
</protein>
<evidence type="ECO:0000313" key="1">
    <source>
        <dbReference type="EMBL" id="KAA3937554.1"/>
    </source>
</evidence>
<dbReference type="GO" id="GO:0032259">
    <property type="term" value="P:methylation"/>
    <property type="evidence" value="ECO:0007669"/>
    <property type="project" value="InterPro"/>
</dbReference>
<dbReference type="SUPFAM" id="SSF53335">
    <property type="entry name" value="S-adenosyl-L-methionine-dependent methyltransferases"/>
    <property type="match status" value="1"/>
</dbReference>
<dbReference type="PROSITE" id="PS00092">
    <property type="entry name" value="N6_MTASE"/>
    <property type="match status" value="1"/>
</dbReference>
<dbReference type="GO" id="GO:0008168">
    <property type="term" value="F:methyltransferase activity"/>
    <property type="evidence" value="ECO:0007669"/>
    <property type="project" value="InterPro"/>
</dbReference>
<reference evidence="1 2" key="1">
    <citation type="journal article" date="2019" name="Nat. Med.">
        <title>A library of human gut bacterial isolates paired with longitudinal multiomics data enables mechanistic microbiome research.</title>
        <authorList>
            <person name="Poyet M."/>
            <person name="Groussin M."/>
            <person name="Gibbons S.M."/>
            <person name="Avila-Pacheco J."/>
            <person name="Jiang X."/>
            <person name="Kearney S.M."/>
            <person name="Perrotta A.R."/>
            <person name="Berdy B."/>
            <person name="Zhao S."/>
            <person name="Lieberman T.D."/>
            <person name="Swanson P.K."/>
            <person name="Smith M."/>
            <person name="Roesemann S."/>
            <person name="Alexander J.E."/>
            <person name="Rich S.A."/>
            <person name="Livny J."/>
            <person name="Vlamakis H."/>
            <person name="Clish C."/>
            <person name="Bullock K."/>
            <person name="Deik A."/>
            <person name="Scott J."/>
            <person name="Pierce K.A."/>
            <person name="Xavier R.J."/>
            <person name="Alm E.J."/>
        </authorList>
    </citation>
    <scope>NUCLEOTIDE SEQUENCE [LARGE SCALE GENOMIC DNA]</scope>
    <source>
        <strain evidence="1 2">BIOML-A163</strain>
    </source>
</reference>